<evidence type="ECO:0000256" key="9">
    <source>
        <dbReference type="ARBA" id="ARBA00022833"/>
    </source>
</evidence>
<keyword evidence="5" id="KW-0645">Protease</keyword>
<dbReference type="SMART" id="SM00235">
    <property type="entry name" value="ZnMc"/>
    <property type="match status" value="1"/>
</dbReference>
<dbReference type="OrthoDB" id="733404at2"/>
<accession>A0A1H3CSH9</accession>
<dbReference type="Proteomes" id="UP000198539">
    <property type="component" value="Unassembled WGS sequence"/>
</dbReference>
<dbReference type="CDD" id="cd04277">
    <property type="entry name" value="ZnMc_serralysin_like"/>
    <property type="match status" value="1"/>
</dbReference>
<dbReference type="InterPro" id="IPR013858">
    <property type="entry name" value="Peptidase_M10B_C"/>
</dbReference>
<dbReference type="GO" id="GO:0005509">
    <property type="term" value="F:calcium ion binding"/>
    <property type="evidence" value="ECO:0007669"/>
    <property type="project" value="InterPro"/>
</dbReference>
<keyword evidence="4" id="KW-0964">Secreted</keyword>
<dbReference type="GO" id="GO:0005615">
    <property type="term" value="C:extracellular space"/>
    <property type="evidence" value="ECO:0007669"/>
    <property type="project" value="InterPro"/>
</dbReference>
<dbReference type="Pfam" id="PF00353">
    <property type="entry name" value="HemolysinCabind"/>
    <property type="match status" value="5"/>
</dbReference>
<dbReference type="GO" id="GO:0006508">
    <property type="term" value="P:proteolysis"/>
    <property type="evidence" value="ECO:0007669"/>
    <property type="project" value="UniProtKB-KW"/>
</dbReference>
<evidence type="ECO:0000256" key="2">
    <source>
        <dbReference type="ARBA" id="ARBA00004613"/>
    </source>
</evidence>
<dbReference type="AlphaFoldDB" id="A0A1H3CSH9"/>
<name>A0A1H3CSH9_9RHOB</name>
<dbReference type="InterPro" id="IPR034033">
    <property type="entry name" value="Serralysin-like"/>
</dbReference>
<comment type="cofactor">
    <cofactor evidence="1">
        <name>Ca(2+)</name>
        <dbReference type="ChEBI" id="CHEBI:29108"/>
    </cofactor>
</comment>
<dbReference type="InterPro" id="IPR001343">
    <property type="entry name" value="Hemolysn_Ca-bd"/>
</dbReference>
<dbReference type="Pfam" id="PF00413">
    <property type="entry name" value="Peptidase_M10"/>
    <property type="match status" value="1"/>
</dbReference>
<dbReference type="GO" id="GO:0004222">
    <property type="term" value="F:metalloendopeptidase activity"/>
    <property type="evidence" value="ECO:0007669"/>
    <property type="project" value="InterPro"/>
</dbReference>
<keyword evidence="9" id="KW-0862">Zinc</keyword>
<dbReference type="SUPFAM" id="SSF51120">
    <property type="entry name" value="beta-Roll"/>
    <property type="match status" value="2"/>
</dbReference>
<evidence type="ECO:0000256" key="5">
    <source>
        <dbReference type="ARBA" id="ARBA00022670"/>
    </source>
</evidence>
<dbReference type="Pfam" id="PF08548">
    <property type="entry name" value="Peptidase_M10_C"/>
    <property type="match status" value="1"/>
</dbReference>
<dbReference type="EMBL" id="FNOM01000010">
    <property type="protein sequence ID" value="SDX57103.1"/>
    <property type="molecule type" value="Genomic_DNA"/>
</dbReference>
<dbReference type="PANTHER" id="PTHR38340">
    <property type="entry name" value="S-LAYER PROTEIN"/>
    <property type="match status" value="1"/>
</dbReference>
<dbReference type="InterPro" id="IPR011049">
    <property type="entry name" value="Serralysin-like_metalloprot_C"/>
</dbReference>
<evidence type="ECO:0000256" key="7">
    <source>
        <dbReference type="ARBA" id="ARBA00022737"/>
    </source>
</evidence>
<feature type="domain" description="Peptidase metallopeptidase" evidence="10">
    <location>
        <begin position="174"/>
        <end position="312"/>
    </location>
</feature>
<evidence type="ECO:0000256" key="4">
    <source>
        <dbReference type="ARBA" id="ARBA00022525"/>
    </source>
</evidence>
<comment type="similarity">
    <text evidence="3">Belongs to the peptidase M10B family.</text>
</comment>
<dbReference type="InterPro" id="IPR006026">
    <property type="entry name" value="Peptidase_Metallo"/>
</dbReference>
<dbReference type="GO" id="GO:0031012">
    <property type="term" value="C:extracellular matrix"/>
    <property type="evidence" value="ECO:0007669"/>
    <property type="project" value="InterPro"/>
</dbReference>
<dbReference type="InterPro" id="IPR050557">
    <property type="entry name" value="RTX_toxin/Mannuronan_C5-epim"/>
</dbReference>
<keyword evidence="12" id="KW-1185">Reference proteome</keyword>
<evidence type="ECO:0000256" key="8">
    <source>
        <dbReference type="ARBA" id="ARBA00022801"/>
    </source>
</evidence>
<evidence type="ECO:0000313" key="12">
    <source>
        <dbReference type="Proteomes" id="UP000198539"/>
    </source>
</evidence>
<dbReference type="GO" id="GO:0008270">
    <property type="term" value="F:zinc ion binding"/>
    <property type="evidence" value="ECO:0007669"/>
    <property type="project" value="InterPro"/>
</dbReference>
<dbReference type="SUPFAM" id="SSF89260">
    <property type="entry name" value="Collagen-binding domain"/>
    <property type="match status" value="1"/>
</dbReference>
<keyword evidence="6" id="KW-0479">Metal-binding</keyword>
<dbReference type="PRINTS" id="PR00313">
    <property type="entry name" value="CABNDNGRPT"/>
</dbReference>
<gene>
    <name evidence="11" type="ORF">SAMN04488238_11040</name>
</gene>
<dbReference type="STRING" id="564137.SAMN04488238_11040"/>
<dbReference type="PANTHER" id="PTHR38340:SF1">
    <property type="entry name" value="S-LAYER PROTEIN"/>
    <property type="match status" value="1"/>
</dbReference>
<dbReference type="InterPro" id="IPR024079">
    <property type="entry name" value="MetalloPept_cat_dom_sf"/>
</dbReference>
<evidence type="ECO:0000256" key="3">
    <source>
        <dbReference type="ARBA" id="ARBA00009490"/>
    </source>
</evidence>
<dbReference type="RefSeq" id="WP_092891534.1">
    <property type="nucleotide sequence ID" value="NZ_FNOM01000010.1"/>
</dbReference>
<keyword evidence="7" id="KW-0677">Repeat</keyword>
<evidence type="ECO:0000256" key="6">
    <source>
        <dbReference type="ARBA" id="ARBA00022723"/>
    </source>
</evidence>
<dbReference type="Gene3D" id="2.60.120.380">
    <property type="match status" value="1"/>
</dbReference>
<evidence type="ECO:0000259" key="10">
    <source>
        <dbReference type="SMART" id="SM00235"/>
    </source>
</evidence>
<dbReference type="SUPFAM" id="SSF55486">
    <property type="entry name" value="Metalloproteases ('zincins'), catalytic domain"/>
    <property type="match status" value="1"/>
</dbReference>
<reference evidence="11 12" key="1">
    <citation type="submission" date="2016-10" db="EMBL/GenBank/DDBJ databases">
        <authorList>
            <person name="de Groot N.N."/>
        </authorList>
    </citation>
    <scope>NUCLEOTIDE SEQUENCE [LARGE SCALE GENOMIC DNA]</scope>
    <source>
        <strain evidence="11 12">CGMCC 1.8894</strain>
    </source>
</reference>
<comment type="subcellular location">
    <subcellularLocation>
        <location evidence="2">Secreted</location>
    </subcellularLocation>
</comment>
<evidence type="ECO:0000256" key="1">
    <source>
        <dbReference type="ARBA" id="ARBA00001913"/>
    </source>
</evidence>
<evidence type="ECO:0000313" key="11">
    <source>
        <dbReference type="EMBL" id="SDX57103.1"/>
    </source>
</evidence>
<proteinExistence type="inferred from homology"/>
<organism evidence="11 12">
    <name type="scientific">Roseicitreum antarcticum</name>
    <dbReference type="NCBI Taxonomy" id="564137"/>
    <lineage>
        <taxon>Bacteria</taxon>
        <taxon>Pseudomonadati</taxon>
        <taxon>Pseudomonadota</taxon>
        <taxon>Alphaproteobacteria</taxon>
        <taxon>Rhodobacterales</taxon>
        <taxon>Paracoccaceae</taxon>
        <taxon>Roseicitreum</taxon>
    </lineage>
</organism>
<dbReference type="Gene3D" id="2.150.10.10">
    <property type="entry name" value="Serralysin-like metalloprotease, C-terminal"/>
    <property type="match status" value="4"/>
</dbReference>
<sequence length="785" mass="81287">MCVICAGFRPAEPDCVYTGLSNTIVEVTDAPASALTPYDIGAGDVFSGTLDPAGDRDWVRITLDAGQEYQVSLRGTPSAGGTLSDPYLRLYDANGTLVSLDDDGGAGRDSQIIISGSSGVFYVEAGSYQDNGAGTYTLSLTTARSGEPVDSTTLSTMSSFLTEGYWESMGRGSGTRSWSADEITVNLTGLTAEGQQLARWAFEAWEMVTDLRFTEITGTANITFQDDDPGAYANFSTIGGSIVSAMVNVGTSWLNSYGTTLGSYSFATYIHEIGHALGLGHQGPYNSSATYLVDNSFALDSWQMSIMSYFNQNENTFIDASYARGASAQMVDIHAIQALYGAAGANSATAGNTVWGANSTLDNYMGTLFAAMFGEISSAGIYNNGPVMVTIYDVGGHDTLNLGVLTTGSRIDLRGATFSDINGETGNMGIASGTVIEDVTAGSGNDTITGNAAANLIRAGAGNDLIYASGNDTVYGGAGSDTLVLAPGEERTAEWMSVTGNGSYQGVIYFDDGTTLRFFEMETLPDLPRTVPVPQFLQGTADADTLVGGAGDDTVWAAAGDDFIDLRGGGDNIAYGGRDDDTLMGGAGNDMLGGAAGDDLLDARAGGMNELWGGGGNDTIYGGNNGDRIGGGADDDLITAGNGTDEIYGGGGNDTVNAGGGNDTVYGGTGSDVIRGDAGNDVISAGGGFDQLWGNDGADTFQFYRNFNWNNVMDFNAAGGDTIALTQWLWRSALGNLTAQQVVDQFASVNDAGNVVLDFGGANTQIQLMGYSDLAGLADHIDIVA</sequence>
<dbReference type="InterPro" id="IPR001818">
    <property type="entry name" value="Pept_M10_metallopeptidase"/>
</dbReference>
<keyword evidence="8" id="KW-0378">Hydrolase</keyword>
<protein>
    <submittedName>
        <fullName evidence="11">Serralysin</fullName>
    </submittedName>
</protein>
<dbReference type="Gene3D" id="3.40.390.10">
    <property type="entry name" value="Collagenase (Catalytic Domain)"/>
    <property type="match status" value="1"/>
</dbReference>